<sequence length="180" mass="20523">MMKNLVLTLTFLCFSGWMNAQSPGEIYFNYDELIGIKIESESNLKVYYNLKGKQDSQATDFTKNNNGILLGKLNSNANPNIKKLSGEPLELKDGNLYLTKYRMFFYSDKSRKTMENQDCYIVNNEIFYAPKGKVKGKLKKAIQNLQKESLQTVQINSKTTYDKHGIHCLGATEILGIPKK</sequence>
<gene>
    <name evidence="2" type="ORF">SAMN06296427_107108</name>
</gene>
<dbReference type="AlphaFoldDB" id="A0A1W2BSV2"/>
<keyword evidence="3" id="KW-1185">Reference proteome</keyword>
<keyword evidence="1" id="KW-0732">Signal</keyword>
<feature type="signal peptide" evidence="1">
    <location>
        <begin position="1"/>
        <end position="20"/>
    </location>
</feature>
<dbReference type="EMBL" id="FWXS01000007">
    <property type="protein sequence ID" value="SMC76060.1"/>
    <property type="molecule type" value="Genomic_DNA"/>
</dbReference>
<dbReference type="RefSeq" id="WP_143736473.1">
    <property type="nucleotide sequence ID" value="NZ_FWXS01000007.1"/>
</dbReference>
<evidence type="ECO:0000313" key="3">
    <source>
        <dbReference type="Proteomes" id="UP000192393"/>
    </source>
</evidence>
<dbReference type="STRING" id="1434700.SAMN06296427_107108"/>
<evidence type="ECO:0000256" key="1">
    <source>
        <dbReference type="SAM" id="SignalP"/>
    </source>
</evidence>
<dbReference type="Proteomes" id="UP000192393">
    <property type="component" value="Unassembled WGS sequence"/>
</dbReference>
<evidence type="ECO:0008006" key="4">
    <source>
        <dbReference type="Google" id="ProtNLM"/>
    </source>
</evidence>
<name>A0A1W2BSV2_9FLAO</name>
<proteinExistence type="predicted"/>
<organism evidence="2 3">
    <name type="scientific">Moheibacter sediminis</name>
    <dbReference type="NCBI Taxonomy" id="1434700"/>
    <lineage>
        <taxon>Bacteria</taxon>
        <taxon>Pseudomonadati</taxon>
        <taxon>Bacteroidota</taxon>
        <taxon>Flavobacteriia</taxon>
        <taxon>Flavobacteriales</taxon>
        <taxon>Weeksellaceae</taxon>
        <taxon>Moheibacter</taxon>
    </lineage>
</organism>
<protein>
    <recommendedName>
        <fullName evidence="4">LPS export ABC transporter periplasmic protein LptC</fullName>
    </recommendedName>
</protein>
<reference evidence="2 3" key="1">
    <citation type="submission" date="2017-04" db="EMBL/GenBank/DDBJ databases">
        <authorList>
            <person name="Afonso C.L."/>
            <person name="Miller P.J."/>
            <person name="Scott M.A."/>
            <person name="Spackman E."/>
            <person name="Goraichik I."/>
            <person name="Dimitrov K.M."/>
            <person name="Suarez D.L."/>
            <person name="Swayne D.E."/>
        </authorList>
    </citation>
    <scope>NUCLEOTIDE SEQUENCE [LARGE SCALE GENOMIC DNA]</scope>
    <source>
        <strain evidence="2 3">CGMCC 1.12708</strain>
    </source>
</reference>
<feature type="chain" id="PRO_5013366140" description="LPS export ABC transporter periplasmic protein LptC" evidence="1">
    <location>
        <begin position="21"/>
        <end position="180"/>
    </location>
</feature>
<evidence type="ECO:0000313" key="2">
    <source>
        <dbReference type="EMBL" id="SMC76060.1"/>
    </source>
</evidence>
<accession>A0A1W2BSV2</accession>